<evidence type="ECO:0000313" key="2">
    <source>
        <dbReference type="EMBL" id="KAK5901722.1"/>
    </source>
</evidence>
<dbReference type="Proteomes" id="UP001335648">
    <property type="component" value="Unassembled WGS sequence"/>
</dbReference>
<reference evidence="2 3" key="1">
    <citation type="journal article" date="2023" name="Mol. Biol. Evol.">
        <title>Genomics of Secondarily Temperate Adaptation in the Only Non-Antarctic Icefish.</title>
        <authorList>
            <person name="Rivera-Colon A.G."/>
            <person name="Rayamajhi N."/>
            <person name="Minhas B.F."/>
            <person name="Madrigal G."/>
            <person name="Bilyk K.T."/>
            <person name="Yoon V."/>
            <person name="Hune M."/>
            <person name="Gregory S."/>
            <person name="Cheng C.H.C."/>
            <person name="Catchen J.M."/>
        </authorList>
    </citation>
    <scope>NUCLEOTIDE SEQUENCE [LARGE SCALE GENOMIC DNA]</scope>
    <source>
        <strain evidence="2">JC2023a</strain>
    </source>
</reference>
<keyword evidence="3" id="KW-1185">Reference proteome</keyword>
<sequence length="85" mass="9434">MYPFLVFPICLLSYLCGFVSPEDSQEPQQHLDASRGLERKGAELYPQPERGSVARGSSSSSSVFLLDAVIQSVLRLTASRWRTTV</sequence>
<proteinExistence type="predicted"/>
<dbReference type="AlphaFoldDB" id="A0AAN8CDJ3"/>
<evidence type="ECO:0000256" key="1">
    <source>
        <dbReference type="SAM" id="SignalP"/>
    </source>
</evidence>
<evidence type="ECO:0008006" key="4">
    <source>
        <dbReference type="Google" id="ProtNLM"/>
    </source>
</evidence>
<keyword evidence="1" id="KW-0732">Signal</keyword>
<feature type="signal peptide" evidence="1">
    <location>
        <begin position="1"/>
        <end position="21"/>
    </location>
</feature>
<protein>
    <recommendedName>
        <fullName evidence="4">Secreted protein</fullName>
    </recommendedName>
</protein>
<organism evidence="2 3">
    <name type="scientific">Champsocephalus esox</name>
    <name type="common">pike icefish</name>
    <dbReference type="NCBI Taxonomy" id="159716"/>
    <lineage>
        <taxon>Eukaryota</taxon>
        <taxon>Metazoa</taxon>
        <taxon>Chordata</taxon>
        <taxon>Craniata</taxon>
        <taxon>Vertebrata</taxon>
        <taxon>Euteleostomi</taxon>
        <taxon>Actinopterygii</taxon>
        <taxon>Neopterygii</taxon>
        <taxon>Teleostei</taxon>
        <taxon>Neoteleostei</taxon>
        <taxon>Acanthomorphata</taxon>
        <taxon>Eupercaria</taxon>
        <taxon>Perciformes</taxon>
        <taxon>Notothenioidei</taxon>
        <taxon>Channichthyidae</taxon>
        <taxon>Champsocephalus</taxon>
    </lineage>
</organism>
<dbReference type="EMBL" id="JAULUE010002051">
    <property type="protein sequence ID" value="KAK5901722.1"/>
    <property type="molecule type" value="Genomic_DNA"/>
</dbReference>
<feature type="chain" id="PRO_5042922187" description="Secreted protein" evidence="1">
    <location>
        <begin position="22"/>
        <end position="85"/>
    </location>
</feature>
<comment type="caution">
    <text evidence="2">The sequence shown here is derived from an EMBL/GenBank/DDBJ whole genome shotgun (WGS) entry which is preliminary data.</text>
</comment>
<gene>
    <name evidence="2" type="ORF">CesoFtcFv8_007052</name>
</gene>
<accession>A0AAN8CDJ3</accession>
<name>A0AAN8CDJ3_9TELE</name>
<evidence type="ECO:0000313" key="3">
    <source>
        <dbReference type="Proteomes" id="UP001335648"/>
    </source>
</evidence>